<organism evidence="2 3">
    <name type="scientific">Algoriphagus confluentis</name>
    <dbReference type="NCBI Taxonomy" id="1697556"/>
    <lineage>
        <taxon>Bacteria</taxon>
        <taxon>Pseudomonadati</taxon>
        <taxon>Bacteroidota</taxon>
        <taxon>Cytophagia</taxon>
        <taxon>Cytophagales</taxon>
        <taxon>Cyclobacteriaceae</taxon>
        <taxon>Algoriphagus</taxon>
    </lineage>
</organism>
<keyword evidence="3" id="KW-1185">Reference proteome</keyword>
<dbReference type="EMBL" id="BTPD01000010">
    <property type="protein sequence ID" value="GMQ30525.1"/>
    <property type="molecule type" value="Genomic_DNA"/>
</dbReference>
<evidence type="ECO:0000313" key="2">
    <source>
        <dbReference type="EMBL" id="GMQ30525.1"/>
    </source>
</evidence>
<dbReference type="RefSeq" id="WP_338225233.1">
    <property type="nucleotide sequence ID" value="NZ_BTPD01000010.1"/>
</dbReference>
<dbReference type="SUPFAM" id="SSF51182">
    <property type="entry name" value="RmlC-like cupins"/>
    <property type="match status" value="1"/>
</dbReference>
<comment type="caution">
    <text evidence="2">The sequence shown here is derived from an EMBL/GenBank/DDBJ whole genome shotgun (WGS) entry which is preliminary data.</text>
</comment>
<dbReference type="CDD" id="cd20292">
    <property type="entry name" value="cupin_QdtA-like"/>
    <property type="match status" value="1"/>
</dbReference>
<dbReference type="Pfam" id="PF05523">
    <property type="entry name" value="FdtA"/>
    <property type="match status" value="1"/>
</dbReference>
<feature type="domain" description="Sugar 3,4-ketoisomerase QdtA cupin" evidence="1">
    <location>
        <begin position="17"/>
        <end position="142"/>
    </location>
</feature>
<dbReference type="Gene3D" id="2.60.120.10">
    <property type="entry name" value="Jelly Rolls"/>
    <property type="match status" value="1"/>
</dbReference>
<gene>
    <name evidence="2" type="ORF">Aconfl_31680</name>
</gene>
<protein>
    <submittedName>
        <fullName evidence="2">FdtA/QdtA family cupin domain-containing protein</fullName>
    </submittedName>
</protein>
<sequence length="144" mass="16206">MIRSVSPKDSKQERVPRMLAIPGLENASGNIYFWDDSPLFPQGIKRSFWICGVAQGEIRGKHAHYQESQLLVAMNGQLQIRVEGLNGEVTQFELSSPSEGLYVPPMNWVEVEFSSGAVLLGLADREFDESDYIRDKKDFGSIQK</sequence>
<name>A0ABQ6PTC8_9BACT</name>
<dbReference type="InterPro" id="IPR014710">
    <property type="entry name" value="RmlC-like_jellyroll"/>
</dbReference>
<proteinExistence type="predicted"/>
<dbReference type="InterPro" id="IPR008894">
    <property type="entry name" value="QdtA_cupin_dom"/>
</dbReference>
<evidence type="ECO:0000313" key="3">
    <source>
        <dbReference type="Proteomes" id="UP001338309"/>
    </source>
</evidence>
<reference evidence="2 3" key="1">
    <citation type="submission" date="2023-08" db="EMBL/GenBank/DDBJ databases">
        <title>Draft genome sequence of Algoriphagus confluentis.</title>
        <authorList>
            <person name="Takatani N."/>
            <person name="Hosokawa M."/>
            <person name="Sawabe T."/>
        </authorList>
    </citation>
    <scope>NUCLEOTIDE SEQUENCE [LARGE SCALE GENOMIC DNA]</scope>
    <source>
        <strain evidence="2 3">NBRC 111222</strain>
    </source>
</reference>
<accession>A0ABQ6PTC8</accession>
<dbReference type="InterPro" id="IPR011051">
    <property type="entry name" value="RmlC_Cupin_sf"/>
</dbReference>
<evidence type="ECO:0000259" key="1">
    <source>
        <dbReference type="Pfam" id="PF05523"/>
    </source>
</evidence>
<dbReference type="Proteomes" id="UP001338309">
    <property type="component" value="Unassembled WGS sequence"/>
</dbReference>